<sequence length="102" mass="11727">MNDIFKALADPCRRELLDRLSEENGQTLGALCERMAISRQGVTKHLALLEAANLVVIVWQGREKLHYLNPEPIQQIHQRWIGKFEPQRLQALATLKKALEDK</sequence>
<keyword evidence="3" id="KW-1185">Reference proteome</keyword>
<dbReference type="InterPro" id="IPR001845">
    <property type="entry name" value="HTH_ArsR_DNA-bd_dom"/>
</dbReference>
<dbReference type="SMART" id="SM00418">
    <property type="entry name" value="HTH_ARSR"/>
    <property type="match status" value="1"/>
</dbReference>
<dbReference type="Proteomes" id="UP001231616">
    <property type="component" value="Unassembled WGS sequence"/>
</dbReference>
<dbReference type="InterPro" id="IPR036388">
    <property type="entry name" value="WH-like_DNA-bd_sf"/>
</dbReference>
<protein>
    <submittedName>
        <fullName evidence="2">Helix-turn-helix domain-containing protein</fullName>
    </submittedName>
</protein>
<name>A0ABT9H1A1_9GAMM</name>
<organism evidence="2 3">
    <name type="scientific">Alkalimonas collagenimarina</name>
    <dbReference type="NCBI Taxonomy" id="400390"/>
    <lineage>
        <taxon>Bacteria</taxon>
        <taxon>Pseudomonadati</taxon>
        <taxon>Pseudomonadota</taxon>
        <taxon>Gammaproteobacteria</taxon>
        <taxon>Alkalimonas</taxon>
    </lineage>
</organism>
<dbReference type="PANTHER" id="PTHR38600:SF1">
    <property type="entry name" value="TRANSCRIPTIONAL REGULATORY PROTEIN"/>
    <property type="match status" value="1"/>
</dbReference>
<dbReference type="InterPro" id="IPR036390">
    <property type="entry name" value="WH_DNA-bd_sf"/>
</dbReference>
<evidence type="ECO:0000259" key="1">
    <source>
        <dbReference type="PROSITE" id="PS50987"/>
    </source>
</evidence>
<dbReference type="Gene3D" id="1.10.10.10">
    <property type="entry name" value="Winged helix-like DNA-binding domain superfamily/Winged helix DNA-binding domain"/>
    <property type="match status" value="1"/>
</dbReference>
<evidence type="ECO:0000313" key="2">
    <source>
        <dbReference type="EMBL" id="MDP4537058.1"/>
    </source>
</evidence>
<dbReference type="CDD" id="cd00090">
    <property type="entry name" value="HTH_ARSR"/>
    <property type="match status" value="1"/>
</dbReference>
<dbReference type="SUPFAM" id="SSF46785">
    <property type="entry name" value="Winged helix' DNA-binding domain"/>
    <property type="match status" value="1"/>
</dbReference>
<dbReference type="PROSITE" id="PS50987">
    <property type="entry name" value="HTH_ARSR_2"/>
    <property type="match status" value="1"/>
</dbReference>
<dbReference type="EMBL" id="JAUZVZ010000018">
    <property type="protein sequence ID" value="MDP4537058.1"/>
    <property type="molecule type" value="Genomic_DNA"/>
</dbReference>
<comment type="caution">
    <text evidence="2">The sequence shown here is derived from an EMBL/GenBank/DDBJ whole genome shotgun (WGS) entry which is preliminary data.</text>
</comment>
<gene>
    <name evidence="2" type="ORF">Q3O60_12730</name>
</gene>
<accession>A0ABT9H1A1</accession>
<proteinExistence type="predicted"/>
<dbReference type="RefSeq" id="WP_305894319.1">
    <property type="nucleotide sequence ID" value="NZ_JAUZVZ010000018.1"/>
</dbReference>
<dbReference type="InterPro" id="IPR011991">
    <property type="entry name" value="ArsR-like_HTH"/>
</dbReference>
<dbReference type="Pfam" id="PF12840">
    <property type="entry name" value="HTH_20"/>
    <property type="match status" value="1"/>
</dbReference>
<reference evidence="2 3" key="1">
    <citation type="submission" date="2023-08" db="EMBL/GenBank/DDBJ databases">
        <authorList>
            <person name="Joshi A."/>
            <person name="Thite S."/>
        </authorList>
    </citation>
    <scope>NUCLEOTIDE SEQUENCE [LARGE SCALE GENOMIC DNA]</scope>
    <source>
        <strain evidence="2 3">AC40</strain>
    </source>
</reference>
<feature type="domain" description="HTH arsR-type" evidence="1">
    <location>
        <begin position="1"/>
        <end position="88"/>
    </location>
</feature>
<dbReference type="PANTHER" id="PTHR38600">
    <property type="entry name" value="TRANSCRIPTIONAL REGULATORY PROTEIN"/>
    <property type="match status" value="1"/>
</dbReference>
<evidence type="ECO:0000313" key="3">
    <source>
        <dbReference type="Proteomes" id="UP001231616"/>
    </source>
</evidence>